<reference evidence="3" key="1">
    <citation type="submission" date="2020-11" db="EMBL/GenBank/DDBJ databases">
        <title>Sequencing the genomes of 1000 actinobacteria strains.</title>
        <authorList>
            <person name="Klenk H.-P."/>
        </authorList>
    </citation>
    <scope>NUCLEOTIDE SEQUENCE</scope>
    <source>
        <strain evidence="3">DSM 43175</strain>
    </source>
</reference>
<protein>
    <submittedName>
        <fullName evidence="3">Nucleotide-binding universal stress UspA family protein</fullName>
    </submittedName>
</protein>
<dbReference type="PANTHER" id="PTHR46268">
    <property type="entry name" value="STRESS RESPONSE PROTEIN NHAX"/>
    <property type="match status" value="1"/>
</dbReference>
<dbReference type="EMBL" id="JADOUA010000001">
    <property type="protein sequence ID" value="MBG6089176.1"/>
    <property type="molecule type" value="Genomic_DNA"/>
</dbReference>
<dbReference type="InterPro" id="IPR006016">
    <property type="entry name" value="UspA"/>
</dbReference>
<dbReference type="Pfam" id="PF00582">
    <property type="entry name" value="Usp"/>
    <property type="match status" value="2"/>
</dbReference>
<dbReference type="Proteomes" id="UP000614047">
    <property type="component" value="Unassembled WGS sequence"/>
</dbReference>
<dbReference type="PANTHER" id="PTHR46268:SF6">
    <property type="entry name" value="UNIVERSAL STRESS PROTEIN UP12"/>
    <property type="match status" value="1"/>
</dbReference>
<keyword evidence="4" id="KW-1185">Reference proteome</keyword>
<comment type="caution">
    <text evidence="3">The sequence shown here is derived from an EMBL/GenBank/DDBJ whole genome shotgun (WGS) entry which is preliminary data.</text>
</comment>
<evidence type="ECO:0000313" key="3">
    <source>
        <dbReference type="EMBL" id="MBG6089176.1"/>
    </source>
</evidence>
<dbReference type="InterPro" id="IPR006015">
    <property type="entry name" value="Universal_stress_UspA"/>
</dbReference>
<gene>
    <name evidence="3" type="ORF">IW256_003289</name>
</gene>
<organism evidence="3 4">
    <name type="scientific">Actinomadura viridis</name>
    <dbReference type="NCBI Taxonomy" id="58110"/>
    <lineage>
        <taxon>Bacteria</taxon>
        <taxon>Bacillati</taxon>
        <taxon>Actinomycetota</taxon>
        <taxon>Actinomycetes</taxon>
        <taxon>Streptosporangiales</taxon>
        <taxon>Thermomonosporaceae</taxon>
        <taxon>Actinomadura</taxon>
    </lineage>
</organism>
<feature type="domain" description="UspA" evidence="2">
    <location>
        <begin position="149"/>
        <end position="281"/>
    </location>
</feature>
<feature type="domain" description="UspA" evidence="2">
    <location>
        <begin position="1"/>
        <end position="139"/>
    </location>
</feature>
<proteinExistence type="inferred from homology"/>
<dbReference type="AlphaFoldDB" id="A0A931DKE4"/>
<name>A0A931DKE4_9ACTN</name>
<dbReference type="PRINTS" id="PR01438">
    <property type="entry name" value="UNVRSLSTRESS"/>
</dbReference>
<dbReference type="Gene3D" id="3.40.50.620">
    <property type="entry name" value="HUPs"/>
    <property type="match status" value="2"/>
</dbReference>
<dbReference type="RefSeq" id="WP_197011812.1">
    <property type="nucleotide sequence ID" value="NZ_BAABES010000004.1"/>
</dbReference>
<sequence length="285" mass="30641">MSDPVLVGTDGSACADSAVDWAADDAALRGRPLQIVHSVDKGLYELPLFSPGQMAHQVAEAGERILAEAARRARERRPGVEVTTDLVAEGTATALEQRSRNAFELVVGNRGMGGFASLLVGSTSLRMAGHAAGPVVIVRGDVVPGHNEIVAGIDLEADPAETLRYAFEAAALRGARIRVMYAWRLGETLGRAGELDDKDVQEKLRWEVVKAHEPWRKTYPGIDVVEDVLQEHPVTALCDASRAADLVVVGAHDHNWFDVPRLGSVSHGVVHHAECPVVIARARTH</sequence>
<evidence type="ECO:0000256" key="1">
    <source>
        <dbReference type="ARBA" id="ARBA00008791"/>
    </source>
</evidence>
<evidence type="ECO:0000313" key="4">
    <source>
        <dbReference type="Proteomes" id="UP000614047"/>
    </source>
</evidence>
<dbReference type="SUPFAM" id="SSF52402">
    <property type="entry name" value="Adenine nucleotide alpha hydrolases-like"/>
    <property type="match status" value="2"/>
</dbReference>
<dbReference type="InterPro" id="IPR014729">
    <property type="entry name" value="Rossmann-like_a/b/a_fold"/>
</dbReference>
<evidence type="ECO:0000259" key="2">
    <source>
        <dbReference type="Pfam" id="PF00582"/>
    </source>
</evidence>
<comment type="similarity">
    <text evidence="1">Belongs to the universal stress protein A family.</text>
</comment>
<accession>A0A931DKE4</accession>